<organism evidence="2 3">
    <name type="scientific">Brachionus plicatilis</name>
    <name type="common">Marine rotifer</name>
    <name type="synonym">Brachionus muelleri</name>
    <dbReference type="NCBI Taxonomy" id="10195"/>
    <lineage>
        <taxon>Eukaryota</taxon>
        <taxon>Metazoa</taxon>
        <taxon>Spiralia</taxon>
        <taxon>Gnathifera</taxon>
        <taxon>Rotifera</taxon>
        <taxon>Eurotatoria</taxon>
        <taxon>Monogononta</taxon>
        <taxon>Pseudotrocha</taxon>
        <taxon>Ploima</taxon>
        <taxon>Brachionidae</taxon>
        <taxon>Brachionus</taxon>
    </lineage>
</organism>
<dbReference type="Proteomes" id="UP000276133">
    <property type="component" value="Unassembled WGS sequence"/>
</dbReference>
<keyword evidence="3" id="KW-1185">Reference proteome</keyword>
<sequence>MVIIMQITAFYFWIKPKSLCLLLMAKQVIPLLYLNEPDPFPKPDRTHFSFFLCETSFFKLKQTDSLYQGCVPDCYRKNYP</sequence>
<evidence type="ECO:0008006" key="4">
    <source>
        <dbReference type="Google" id="ProtNLM"/>
    </source>
</evidence>
<comment type="caution">
    <text evidence="2">The sequence shown here is derived from an EMBL/GenBank/DDBJ whole genome shotgun (WGS) entry which is preliminary data.</text>
</comment>
<evidence type="ECO:0000313" key="2">
    <source>
        <dbReference type="EMBL" id="RNA35348.1"/>
    </source>
</evidence>
<dbReference type="AlphaFoldDB" id="A0A3M7SII4"/>
<dbReference type="EMBL" id="REGN01001337">
    <property type="protein sequence ID" value="RNA35348.1"/>
    <property type="molecule type" value="Genomic_DNA"/>
</dbReference>
<gene>
    <name evidence="2" type="ORF">BpHYR1_000319</name>
</gene>
<proteinExistence type="predicted"/>
<name>A0A3M7SII4_BRAPC</name>
<evidence type="ECO:0000313" key="3">
    <source>
        <dbReference type="Proteomes" id="UP000276133"/>
    </source>
</evidence>
<evidence type="ECO:0000256" key="1">
    <source>
        <dbReference type="SAM" id="SignalP"/>
    </source>
</evidence>
<feature type="chain" id="PRO_5018125042" description="Secreted protein" evidence="1">
    <location>
        <begin position="21"/>
        <end position="80"/>
    </location>
</feature>
<reference evidence="2 3" key="1">
    <citation type="journal article" date="2018" name="Sci. Rep.">
        <title>Genomic signatures of local adaptation to the degree of environmental predictability in rotifers.</title>
        <authorList>
            <person name="Franch-Gras L."/>
            <person name="Hahn C."/>
            <person name="Garcia-Roger E.M."/>
            <person name="Carmona M.J."/>
            <person name="Serra M."/>
            <person name="Gomez A."/>
        </authorList>
    </citation>
    <scope>NUCLEOTIDE SEQUENCE [LARGE SCALE GENOMIC DNA]</scope>
    <source>
        <strain evidence="2">HYR1</strain>
    </source>
</reference>
<protein>
    <recommendedName>
        <fullName evidence="4">Secreted protein</fullName>
    </recommendedName>
</protein>
<accession>A0A3M7SII4</accession>
<feature type="signal peptide" evidence="1">
    <location>
        <begin position="1"/>
        <end position="20"/>
    </location>
</feature>
<keyword evidence="1" id="KW-0732">Signal</keyword>